<dbReference type="InterPro" id="IPR003661">
    <property type="entry name" value="HisK_dim/P_dom"/>
</dbReference>
<dbReference type="EMBL" id="JACOFU010000004">
    <property type="protein sequence ID" value="MBC3832043.1"/>
    <property type="molecule type" value="Genomic_DNA"/>
</dbReference>
<dbReference type="Proteomes" id="UP000643610">
    <property type="component" value="Unassembled WGS sequence"/>
</dbReference>
<keyword evidence="3" id="KW-0597">Phosphoprotein</keyword>
<organism evidence="6 7">
    <name type="scientific">Undibacterium amnicola</name>
    <dbReference type="NCBI Taxonomy" id="1834038"/>
    <lineage>
        <taxon>Bacteria</taxon>
        <taxon>Pseudomonadati</taxon>
        <taxon>Pseudomonadota</taxon>
        <taxon>Betaproteobacteria</taxon>
        <taxon>Burkholderiales</taxon>
        <taxon>Oxalobacteraceae</taxon>
        <taxon>Undibacterium</taxon>
    </lineage>
</organism>
<name>A0ABR6XRP4_9BURK</name>
<evidence type="ECO:0000256" key="3">
    <source>
        <dbReference type="ARBA" id="ARBA00022553"/>
    </source>
</evidence>
<reference evidence="6 7" key="1">
    <citation type="submission" date="2020-08" db="EMBL/GenBank/DDBJ databases">
        <title>Novel species isolated from subtropical streams in China.</title>
        <authorList>
            <person name="Lu H."/>
        </authorList>
    </citation>
    <scope>NUCLEOTIDE SEQUENCE [LARGE SCALE GENOMIC DNA]</scope>
    <source>
        <strain evidence="6 7">KCTC 52442</strain>
    </source>
</reference>
<dbReference type="Pfam" id="PF07495">
    <property type="entry name" value="Y_Y_Y"/>
    <property type="match status" value="1"/>
</dbReference>
<proteinExistence type="predicted"/>
<comment type="caution">
    <text evidence="6">The sequence shown here is derived from an EMBL/GenBank/DDBJ whole genome shotgun (WGS) entry which is preliminary data.</text>
</comment>
<feature type="transmembrane region" description="Helical" evidence="4">
    <location>
        <begin position="793"/>
        <end position="813"/>
    </location>
</feature>
<dbReference type="RefSeq" id="WP_186891089.1">
    <property type="nucleotide sequence ID" value="NZ_JACOFU010000004.1"/>
</dbReference>
<keyword evidence="4" id="KW-0812">Transmembrane</keyword>
<evidence type="ECO:0000313" key="6">
    <source>
        <dbReference type="EMBL" id="MBC3832043.1"/>
    </source>
</evidence>
<dbReference type="SMART" id="SM00387">
    <property type="entry name" value="HATPase_c"/>
    <property type="match status" value="1"/>
</dbReference>
<dbReference type="InterPro" id="IPR015943">
    <property type="entry name" value="WD40/YVTN_repeat-like_dom_sf"/>
</dbReference>
<keyword evidence="4" id="KW-1133">Transmembrane helix</keyword>
<dbReference type="InterPro" id="IPR029016">
    <property type="entry name" value="GAF-like_dom_sf"/>
</dbReference>
<protein>
    <recommendedName>
        <fullName evidence="2">histidine kinase</fullName>
        <ecNumber evidence="2">2.7.13.3</ecNumber>
    </recommendedName>
</protein>
<dbReference type="EC" id="2.7.13.3" evidence="2"/>
<sequence>MSLFCVSISVCAQAIPRADSIAAMSGAPLINNYDSKTYKAHSQNWISVQDKRGVLYFGNSSGLIEFDGQRWQSISTKGNPMMRALAIASDQTIFYGSIGDLGYLAVDKKGKVEAISLLEKIPENERNFNDVWQIEATSHGVYFLTRSRIFRFFQGQISVLSGKFASSQAMVMNDHLLYVDSELGLSMIAAGKIIPLPDFAQVGNGKRVVLSYFGPHQVLAARASGDFLRLDFSPLWNAAQKSYQSLSRDQSAPLVHKFATEIDHLTDTNNLFLYKMIPVGEHLFAISTIKGGIILLNRQGKVHAAITRNAGLIDNTVASVMLDRANNLWASTNSGISHIELSLPQTVYTNRNGIDGISISSIAHRGEFYVGTYQNVLRKLPFHYQQKQDAPQFVAIPNSPGEIWQFKEIAGDLMIASSRGLFRLVDNQTQRIAGSGSDGYAIGSSPRWPDYLFMGKMGGLEIFKRENGQWKLFSQVPQIHENIRRITADASGDLWLSTEVQGLLRLHFVGDDPSQVSIHRIGIKHGLPQLIGNRAKFIDDTLFSITSKGLYSAKIAPWSDASDQTQFSPDARFGKQFSDGSMNVSDLNSDQHGGYLLQTSEGVQLLEKSHDGTFLNKNQAFRGLITSDESLYVHPDGSIWLPGENLYRVQTQTDKDYTQSFSAMIRRVAANTTESIFEGSFGKQTRSIQDASTVFHLTQAAQDIPQLSYQQNALMFEFAADFYEKPGSTQFQYRLEGFDHHWSEWTRISAKEYTNIPEGKYRFQVRAKNIYGKLAEEAAYQFTILPPWYRTHWAYALWFILIGTTILGGMQLYTIRLRKNKKRLEHEVIERTREAILQKDAADQARHKIALLAEMGKQITSSLEIHAIEKSLYTYVQDLIPSNTFGIGIVDWEHRVIRFDYVIENGKPIHSYQRSLDASDQPATQCVLSAKELLVNNLTLDTRELDSFISLEFDTSQIKQDDGKSKPMPRSAIYVPMMLNNRVMGVIALQNDASNSYHENDITILRSLGSYAAVAFDNANSYHRLQLTQSKLVEQEKLAALGSLVAGVAHELNTPIGNSLLTASSLDELSAQLGQDIQSGSIRRSRLENFSTQAKTACTLLMRNLENAANLITSFKQIAVDQTSDKRRVFNLQTVTTEVASTLGGRIRRDLHQLKIQIPANIEMDSYPGPYGQVISNMIINALLHAFDENKSGEIRIIASQLNASHVRIQIKDNGKGISEDNLNRIFDPFFTTRMGQGGSGLGLHISYNIVTAILGGSIKVKSRVSKGTIFELILPLCAPEVNAEEPPTNN</sequence>
<dbReference type="CDD" id="cd00082">
    <property type="entry name" value="HisKA"/>
    <property type="match status" value="1"/>
</dbReference>
<dbReference type="InterPro" id="IPR005467">
    <property type="entry name" value="His_kinase_dom"/>
</dbReference>
<dbReference type="SUPFAM" id="SSF63829">
    <property type="entry name" value="Calcium-dependent phosphotriesterase"/>
    <property type="match status" value="1"/>
</dbReference>
<evidence type="ECO:0000259" key="5">
    <source>
        <dbReference type="PROSITE" id="PS50109"/>
    </source>
</evidence>
<dbReference type="SUPFAM" id="SSF55781">
    <property type="entry name" value="GAF domain-like"/>
    <property type="match status" value="1"/>
</dbReference>
<keyword evidence="4" id="KW-0472">Membrane</keyword>
<dbReference type="Pfam" id="PF13185">
    <property type="entry name" value="GAF_2"/>
    <property type="match status" value="1"/>
</dbReference>
<keyword evidence="7" id="KW-1185">Reference proteome</keyword>
<dbReference type="Gene3D" id="2.60.40.10">
    <property type="entry name" value="Immunoglobulins"/>
    <property type="match status" value="1"/>
</dbReference>
<evidence type="ECO:0000256" key="4">
    <source>
        <dbReference type="SAM" id="Phobius"/>
    </source>
</evidence>
<comment type="catalytic activity">
    <reaction evidence="1">
        <text>ATP + protein L-histidine = ADP + protein N-phospho-L-histidine.</text>
        <dbReference type="EC" id="2.7.13.3"/>
    </reaction>
</comment>
<dbReference type="PANTHER" id="PTHR43065:SF47">
    <property type="match status" value="1"/>
</dbReference>
<gene>
    <name evidence="6" type="ORF">H8K33_11025</name>
</gene>
<dbReference type="InterPro" id="IPR011123">
    <property type="entry name" value="Y_Y_Y"/>
</dbReference>
<dbReference type="InterPro" id="IPR003594">
    <property type="entry name" value="HATPase_dom"/>
</dbReference>
<evidence type="ECO:0000256" key="2">
    <source>
        <dbReference type="ARBA" id="ARBA00012438"/>
    </source>
</evidence>
<accession>A0ABR6XRP4</accession>
<dbReference type="Gene3D" id="1.10.287.130">
    <property type="match status" value="1"/>
</dbReference>
<dbReference type="SUPFAM" id="SSF55874">
    <property type="entry name" value="ATPase domain of HSP90 chaperone/DNA topoisomerase II/histidine kinase"/>
    <property type="match status" value="1"/>
</dbReference>
<evidence type="ECO:0000256" key="1">
    <source>
        <dbReference type="ARBA" id="ARBA00000085"/>
    </source>
</evidence>
<dbReference type="PROSITE" id="PS50109">
    <property type="entry name" value="HIS_KIN"/>
    <property type="match status" value="1"/>
</dbReference>
<dbReference type="PANTHER" id="PTHR43065">
    <property type="entry name" value="SENSOR HISTIDINE KINASE"/>
    <property type="match status" value="1"/>
</dbReference>
<dbReference type="InterPro" id="IPR013783">
    <property type="entry name" value="Ig-like_fold"/>
</dbReference>
<dbReference type="PRINTS" id="PR00344">
    <property type="entry name" value="BCTRLSENSOR"/>
</dbReference>
<dbReference type="Gene3D" id="3.30.565.10">
    <property type="entry name" value="Histidine kinase-like ATPase, C-terminal domain"/>
    <property type="match status" value="1"/>
</dbReference>
<dbReference type="InterPro" id="IPR004358">
    <property type="entry name" value="Sig_transdc_His_kin-like_C"/>
</dbReference>
<evidence type="ECO:0000313" key="7">
    <source>
        <dbReference type="Proteomes" id="UP000643610"/>
    </source>
</evidence>
<dbReference type="InterPro" id="IPR036890">
    <property type="entry name" value="HATPase_C_sf"/>
</dbReference>
<dbReference type="Pfam" id="PF02518">
    <property type="entry name" value="HATPase_c"/>
    <property type="match status" value="1"/>
</dbReference>
<feature type="domain" description="Histidine kinase" evidence="5">
    <location>
        <begin position="1047"/>
        <end position="1279"/>
    </location>
</feature>
<dbReference type="Gene3D" id="2.130.10.10">
    <property type="entry name" value="YVTN repeat-like/Quinoprotein amine dehydrogenase"/>
    <property type="match status" value="3"/>
</dbReference>
<dbReference type="Gene3D" id="3.30.450.40">
    <property type="match status" value="1"/>
</dbReference>
<dbReference type="SMART" id="SM00065">
    <property type="entry name" value="GAF"/>
    <property type="match status" value="1"/>
</dbReference>
<dbReference type="InterPro" id="IPR003018">
    <property type="entry name" value="GAF"/>
</dbReference>